<organism evidence="2 3">
    <name type="scientific">Actinomadura rugatobispora</name>
    <dbReference type="NCBI Taxonomy" id="1994"/>
    <lineage>
        <taxon>Bacteria</taxon>
        <taxon>Bacillati</taxon>
        <taxon>Actinomycetota</taxon>
        <taxon>Actinomycetes</taxon>
        <taxon>Streptosporangiales</taxon>
        <taxon>Thermomonosporaceae</taxon>
        <taxon>Actinomadura</taxon>
    </lineage>
</organism>
<accession>A0ABW0ZS14</accession>
<comment type="caution">
    <text evidence="2">The sequence shown here is derived from an EMBL/GenBank/DDBJ whole genome shotgun (WGS) entry which is preliminary data.</text>
</comment>
<dbReference type="Proteomes" id="UP001596074">
    <property type="component" value="Unassembled WGS sequence"/>
</dbReference>
<evidence type="ECO:0000313" key="2">
    <source>
        <dbReference type="EMBL" id="MFC5746071.1"/>
    </source>
</evidence>
<keyword evidence="3" id="KW-1185">Reference proteome</keyword>
<proteinExistence type="predicted"/>
<reference evidence="3" key="1">
    <citation type="journal article" date="2019" name="Int. J. Syst. Evol. Microbiol.">
        <title>The Global Catalogue of Microorganisms (GCM) 10K type strain sequencing project: providing services to taxonomists for standard genome sequencing and annotation.</title>
        <authorList>
            <consortium name="The Broad Institute Genomics Platform"/>
            <consortium name="The Broad Institute Genome Sequencing Center for Infectious Disease"/>
            <person name="Wu L."/>
            <person name="Ma J."/>
        </authorList>
    </citation>
    <scope>NUCLEOTIDE SEQUENCE [LARGE SCALE GENOMIC DNA]</scope>
    <source>
        <strain evidence="3">KCTC 42087</strain>
    </source>
</reference>
<feature type="compositionally biased region" description="Acidic residues" evidence="1">
    <location>
        <begin position="129"/>
        <end position="143"/>
    </location>
</feature>
<dbReference type="RefSeq" id="WP_378281696.1">
    <property type="nucleotide sequence ID" value="NZ_JBHSON010000012.1"/>
</dbReference>
<gene>
    <name evidence="2" type="ORF">ACFPZN_10660</name>
</gene>
<sequence length="395" mass="43253">MQPDHPDELWNEAAGHALLGAALPSEPIITFEEDGGGLRRVEFGSGTWGIAWVDGGRAVTYGFDLDYSTARRRLPPVDLLAGAPGWFPWDYVHAAQKEIQLVSWVHWWDGETWARAEYPGDMDGVPDSGGEESFEGYADGSEDPDAARDAYDDLMAAVAARAVDTAVIEALYAPLEEALQPPDLTAPVAEVLDLARRLGVTPGASRPELAAGTGEPAVRRVHIMDLEQVEGAIAKAMRNSFELDRPAPSADPDEVAAWVRANLGETSIEVAYTGTDRPGHNYKLGIGWGKMADAELSALLDAWREREADPERGRWTHARVAVTADGFTADRAYDHLPVWWDGFRVHLTGLRAEMASRASRWRPSWTGLLDQDLAHEGVPLELTWRPGERFQSLAG</sequence>
<evidence type="ECO:0000256" key="1">
    <source>
        <dbReference type="SAM" id="MobiDB-lite"/>
    </source>
</evidence>
<dbReference type="EMBL" id="JBHSON010000012">
    <property type="protein sequence ID" value="MFC5746071.1"/>
    <property type="molecule type" value="Genomic_DNA"/>
</dbReference>
<feature type="region of interest" description="Disordered" evidence="1">
    <location>
        <begin position="123"/>
        <end position="143"/>
    </location>
</feature>
<name>A0ABW0ZS14_9ACTN</name>
<evidence type="ECO:0000313" key="3">
    <source>
        <dbReference type="Proteomes" id="UP001596074"/>
    </source>
</evidence>
<protein>
    <submittedName>
        <fullName evidence="2">Uncharacterized protein</fullName>
    </submittedName>
</protein>